<protein>
    <submittedName>
        <fullName evidence="1">DNA polymerase III subunit delta</fullName>
    </submittedName>
</protein>
<dbReference type="Pfam" id="PF13177">
    <property type="entry name" value="DNA_pol3_delta2"/>
    <property type="match status" value="1"/>
</dbReference>
<dbReference type="PANTHER" id="PTHR11669">
    <property type="entry name" value="REPLICATION FACTOR C / DNA POLYMERASE III GAMMA-TAU SUBUNIT"/>
    <property type="match status" value="1"/>
</dbReference>
<sequence length="285" mass="32110">MIDLTKIDKTQANFLRHAFEHQQLAHSYLFVDRDEARAVNTAYWLACLFNCQGEQKPDGSCRNCQQILSGNHPDVLLVQAGEKASLGIDQVRPLKEELAKSPVESEYRFFFIRDAEKLTPAAANALLNLLEEPIAPVVTVLITNNSDQILPTIRSRTQILTFASDTGTSKTSQLLDNGLTNEEIADLGDTKEIDQACKYFYQECLAHNRLALVRAYKLAQLAKSSAQQKYVPIRLKLLAQKDLAQSSTRLAAARMLDGLMLMDKQRLSNVNLKQTLEYLALQWKR</sequence>
<dbReference type="PANTHER" id="PTHR11669:SF8">
    <property type="entry name" value="DNA POLYMERASE III SUBUNIT DELTA"/>
    <property type="match status" value="1"/>
</dbReference>
<gene>
    <name evidence="1" type="primary">holB</name>
    <name evidence="1" type="ORF">LCB40_11780</name>
</gene>
<keyword evidence="2" id="KW-1185">Reference proteome</keyword>
<name>A0A916VIH4_9LACO</name>
<dbReference type="InterPro" id="IPR027417">
    <property type="entry name" value="P-loop_NTPase"/>
</dbReference>
<evidence type="ECO:0000313" key="2">
    <source>
        <dbReference type="Proteomes" id="UP000677218"/>
    </source>
</evidence>
<dbReference type="AlphaFoldDB" id="A0A916VIH4"/>
<dbReference type="Proteomes" id="UP000677218">
    <property type="component" value="Unassembled WGS sequence"/>
</dbReference>
<accession>A0A916VIH4</accession>
<reference evidence="1" key="1">
    <citation type="submission" date="2020-08" db="EMBL/GenBank/DDBJ databases">
        <title>Taxonomic study for Lactobacillus species isolated from hardwood bark.</title>
        <authorList>
            <person name="Tohno M."/>
            <person name="Tanizawa Y."/>
        </authorList>
    </citation>
    <scope>NUCLEOTIDE SEQUENCE</scope>
    <source>
        <strain evidence="1">B40</strain>
    </source>
</reference>
<comment type="caution">
    <text evidence="1">The sequence shown here is derived from an EMBL/GenBank/DDBJ whole genome shotgun (WGS) entry which is preliminary data.</text>
</comment>
<evidence type="ECO:0000313" key="1">
    <source>
        <dbReference type="EMBL" id="GFZ27298.1"/>
    </source>
</evidence>
<dbReference type="SUPFAM" id="SSF52540">
    <property type="entry name" value="P-loop containing nucleoside triphosphate hydrolases"/>
    <property type="match status" value="1"/>
</dbReference>
<proteinExistence type="predicted"/>
<dbReference type="InterPro" id="IPR050238">
    <property type="entry name" value="DNA_Rep/Repair_Clamp_Loader"/>
</dbReference>
<dbReference type="EMBL" id="BMAY01000008">
    <property type="protein sequence ID" value="GFZ27298.1"/>
    <property type="molecule type" value="Genomic_DNA"/>
</dbReference>
<dbReference type="GO" id="GO:0006261">
    <property type="term" value="P:DNA-templated DNA replication"/>
    <property type="evidence" value="ECO:0007669"/>
    <property type="project" value="TreeGrafter"/>
</dbReference>
<dbReference type="Gene3D" id="3.40.50.300">
    <property type="entry name" value="P-loop containing nucleotide triphosphate hydrolases"/>
    <property type="match status" value="1"/>
</dbReference>
<dbReference type="RefSeq" id="WP_212780991.1">
    <property type="nucleotide sequence ID" value="NZ_BMAY01000008.1"/>
</dbReference>
<organism evidence="1 2">
    <name type="scientific">Lactobacillus corticis</name>
    <dbReference type="NCBI Taxonomy" id="2201249"/>
    <lineage>
        <taxon>Bacteria</taxon>
        <taxon>Bacillati</taxon>
        <taxon>Bacillota</taxon>
        <taxon>Bacilli</taxon>
        <taxon>Lactobacillales</taxon>
        <taxon>Lactobacillaceae</taxon>
        <taxon>Lactobacillus</taxon>
    </lineage>
</organism>